<sequence length="89" mass="10379">MDCGADAPKSWSAMIKFKLIQFSTRNIRQETMSDVKRAYKIYSPMKINEFVRKIRLRLTFYPALCIYGPLNSGRKKVLSAVHVQLQSYM</sequence>
<evidence type="ECO:0000313" key="2">
    <source>
        <dbReference type="WBParaSite" id="nRc.2.0.1.t11850-RA"/>
    </source>
</evidence>
<name>A0A915ICE3_ROMCU</name>
<accession>A0A915ICE3</accession>
<keyword evidence="1" id="KW-1185">Reference proteome</keyword>
<dbReference type="AlphaFoldDB" id="A0A915ICE3"/>
<organism evidence="1 2">
    <name type="scientific">Romanomermis culicivorax</name>
    <name type="common">Nematode worm</name>
    <dbReference type="NCBI Taxonomy" id="13658"/>
    <lineage>
        <taxon>Eukaryota</taxon>
        <taxon>Metazoa</taxon>
        <taxon>Ecdysozoa</taxon>
        <taxon>Nematoda</taxon>
        <taxon>Enoplea</taxon>
        <taxon>Dorylaimia</taxon>
        <taxon>Mermithida</taxon>
        <taxon>Mermithoidea</taxon>
        <taxon>Mermithidae</taxon>
        <taxon>Romanomermis</taxon>
    </lineage>
</organism>
<evidence type="ECO:0000313" key="1">
    <source>
        <dbReference type="Proteomes" id="UP000887565"/>
    </source>
</evidence>
<reference evidence="2" key="1">
    <citation type="submission" date="2022-11" db="UniProtKB">
        <authorList>
            <consortium name="WormBaseParasite"/>
        </authorList>
    </citation>
    <scope>IDENTIFICATION</scope>
</reference>
<protein>
    <submittedName>
        <fullName evidence="2">Uncharacterized protein</fullName>
    </submittedName>
</protein>
<proteinExistence type="predicted"/>
<dbReference type="Proteomes" id="UP000887565">
    <property type="component" value="Unplaced"/>
</dbReference>
<dbReference type="WBParaSite" id="nRc.2.0.1.t11850-RA">
    <property type="protein sequence ID" value="nRc.2.0.1.t11850-RA"/>
    <property type="gene ID" value="nRc.2.0.1.g11850"/>
</dbReference>